<reference evidence="7" key="1">
    <citation type="submission" date="2016-10" db="EMBL/GenBank/DDBJ databases">
        <authorList>
            <person name="Varghese N."/>
            <person name="Submissions S."/>
        </authorList>
    </citation>
    <scope>NUCLEOTIDE SEQUENCE [LARGE SCALE GENOMIC DNA]</scope>
    <source>
        <strain evidence="7">DSM 17875</strain>
    </source>
</reference>
<evidence type="ECO:0000256" key="3">
    <source>
        <dbReference type="ARBA" id="ARBA00023002"/>
    </source>
</evidence>
<dbReference type="PANTHER" id="PTHR10543">
    <property type="entry name" value="BETA-CAROTENE DIOXYGENASE"/>
    <property type="match status" value="1"/>
</dbReference>
<keyword evidence="6" id="KW-0223">Dioxygenase</keyword>
<keyword evidence="3" id="KW-0560">Oxidoreductase</keyword>
<dbReference type="RefSeq" id="WP_197673521.1">
    <property type="nucleotide sequence ID" value="NZ_LT629785.1"/>
</dbReference>
<evidence type="ECO:0000313" key="7">
    <source>
        <dbReference type="Proteomes" id="UP000243232"/>
    </source>
</evidence>
<dbReference type="GO" id="GO:0046872">
    <property type="term" value="F:metal ion binding"/>
    <property type="evidence" value="ECO:0007669"/>
    <property type="project" value="UniProtKB-KW"/>
</dbReference>
<feature type="binding site" evidence="5">
    <location>
        <position position="279"/>
    </location>
    <ligand>
        <name>Fe cation</name>
        <dbReference type="ChEBI" id="CHEBI:24875"/>
        <note>catalytic</note>
    </ligand>
</feature>
<dbReference type="AlphaFoldDB" id="A0A1H2HY60"/>
<dbReference type="Proteomes" id="UP000243232">
    <property type="component" value="Chromosome I"/>
</dbReference>
<dbReference type="GO" id="GO:0016121">
    <property type="term" value="P:carotene catabolic process"/>
    <property type="evidence" value="ECO:0007669"/>
    <property type="project" value="TreeGrafter"/>
</dbReference>
<protein>
    <submittedName>
        <fullName evidence="6">Carotenoid cleavage dioxygenase</fullName>
    </submittedName>
</protein>
<evidence type="ECO:0000256" key="5">
    <source>
        <dbReference type="PIRSR" id="PIRSR604294-1"/>
    </source>
</evidence>
<accession>A0A1H2HY60</accession>
<evidence type="ECO:0000256" key="4">
    <source>
        <dbReference type="ARBA" id="ARBA00023004"/>
    </source>
</evidence>
<proteinExistence type="inferred from homology"/>
<dbReference type="Pfam" id="PF03055">
    <property type="entry name" value="RPE65"/>
    <property type="match status" value="1"/>
</dbReference>
<dbReference type="GO" id="GO:0010436">
    <property type="term" value="F:carotenoid dioxygenase activity"/>
    <property type="evidence" value="ECO:0007669"/>
    <property type="project" value="TreeGrafter"/>
</dbReference>
<evidence type="ECO:0000256" key="1">
    <source>
        <dbReference type="ARBA" id="ARBA00006787"/>
    </source>
</evidence>
<dbReference type="InterPro" id="IPR004294">
    <property type="entry name" value="Carotenoid_Oase"/>
</dbReference>
<keyword evidence="2 5" id="KW-0479">Metal-binding</keyword>
<comment type="cofactor">
    <cofactor evidence="5">
        <name>Fe(2+)</name>
        <dbReference type="ChEBI" id="CHEBI:29033"/>
    </cofactor>
    <text evidence="5">Binds 1 Fe(2+) ion per subunit.</text>
</comment>
<keyword evidence="7" id="KW-1185">Reference proteome</keyword>
<evidence type="ECO:0000313" key="6">
    <source>
        <dbReference type="EMBL" id="SDU36791.1"/>
    </source>
</evidence>
<dbReference type="PANTHER" id="PTHR10543:SF89">
    <property type="entry name" value="CAROTENOID 9,10(9',10')-CLEAVAGE DIOXYGENASE 1"/>
    <property type="match status" value="1"/>
</dbReference>
<dbReference type="STRING" id="364197.SAMN05216296_3354"/>
<feature type="binding site" evidence="5">
    <location>
        <position position="461"/>
    </location>
    <ligand>
        <name>Fe cation</name>
        <dbReference type="ChEBI" id="CHEBI:24875"/>
        <note>catalytic</note>
    </ligand>
</feature>
<sequence length="473" mass="53240">MNAIVQETNPYLLGSYAPTDTQAEAPLQLLAGTIPTDLQGVYVRNGPNPYLPVEGRHHWFDGDGMLHAVSFANGQATYRNRWVETAGLQLERSTGEAQWQGIREPVRKMTLGRPYKDTANTDVKFHNGALLALWYQCGEPYRVDPLNLQTLGVDDFAGKRSTAVSAHVKVDAKTGEMMFFEYSVRPPYMHYGVVSAAGEQLSLIPVELPGPRLPHDMAITENYSILMDLPVCVDTEALQRGRWRSVYRPELGSRFAIIPRHGKVGDIRWFSASPCYIYHVINAWEEADELVMVAHKVANPVANSEQSSASEFERMLQNLQMNAEVWEWRFNLQTGETSERCLDKVNAEFPSTNPREQGYPTRYGYAVTIGPIPTLRFDGIRKYDFATGKHQEVRFGEGIYGSESPFAPSSQAEKEDDGYLLSFIQDETNNRSELWIYDARDLQAGPCARLAIPHRVPLGFHACWVEGKDLKTA</sequence>
<feature type="binding site" evidence="5">
    <location>
        <position position="215"/>
    </location>
    <ligand>
        <name>Fe cation</name>
        <dbReference type="ChEBI" id="CHEBI:24875"/>
        <note>catalytic</note>
    </ligand>
</feature>
<name>A0A1H2HY60_9PSED</name>
<evidence type="ECO:0000256" key="2">
    <source>
        <dbReference type="ARBA" id="ARBA00022723"/>
    </source>
</evidence>
<feature type="binding site" evidence="5">
    <location>
        <position position="167"/>
    </location>
    <ligand>
        <name>Fe cation</name>
        <dbReference type="ChEBI" id="CHEBI:24875"/>
        <note>catalytic</note>
    </ligand>
</feature>
<keyword evidence="4 5" id="KW-0408">Iron</keyword>
<organism evidence="6 7">
    <name type="scientific">Pseudomonas pohangensis</name>
    <dbReference type="NCBI Taxonomy" id="364197"/>
    <lineage>
        <taxon>Bacteria</taxon>
        <taxon>Pseudomonadati</taxon>
        <taxon>Pseudomonadota</taxon>
        <taxon>Gammaproteobacteria</taxon>
        <taxon>Pseudomonadales</taxon>
        <taxon>Pseudomonadaceae</taxon>
        <taxon>Pseudomonas</taxon>
    </lineage>
</organism>
<comment type="similarity">
    <text evidence="1">Belongs to the carotenoid oxygenase family.</text>
</comment>
<dbReference type="EMBL" id="LT629785">
    <property type="protein sequence ID" value="SDU36791.1"/>
    <property type="molecule type" value="Genomic_DNA"/>
</dbReference>
<gene>
    <name evidence="6" type="ORF">SAMN05216296_3354</name>
</gene>